<sequence>MSNVTRPCGPPFVCPGTIQGEGCRRTKGQSSYPTSPCSTTVCAESTGSVLPISSPDTRPGLKQVFLTTPDSLHSPQSCANTRFAPYKPADIMLKPLLFEVPSITTDSVFVGRDWLFLLMEDILQGKDSAESRGVIVAGNVGFGKTAVISRLVALSCHGGRMRQIASSSPSASPKSGDGSRDLPLSQPPQPTPQPSATNTVRHSSCPGTPEVQRRKEEAVKRLAAKVVAYHYCQADNTYTCLVPEFVHSIAALLCRAHQLTAYRELLLKEPHLQSMLSLRSCVQDPMAAFRRGVLEPLVNLHKERKIPEDDLIILIDGLNEAEFHKPDYGDTIASFITKIICKFPVWLKLIVTVRVNLLEITSLLPLSKISLDDFPGNKDINNDLNAYIQYRINGSQEIMNNISLNGKADPLIVGKVSSHLISRSQGSYLYLKLTLDLFERGHLVIKSASYKVVPVSLAELYLLQCNMKFITNSAFERTLPILNVALASLHPLTDEQLYQAVNAGSVAGELEWEDFLQRMEGLSSFLIKRRDKTRMFCHPSFREWLVWRADGESTDFLCDPRSGHALMAFLLSRQEGKLNRQQTMELGHHILKAHIFKGLSKKTGVSSSVLQALWISCSADGLSAALASLRNLYTPNVKVSRLLMLGGANVNYRTEVLNNAPVLCVQSHLGHQEMAALLLEFGAAVDGVSENGMTPLCFASAAGHLGLVNLLCKRGAKVVKSLLALNNEHVVQIDGHDTLWGETALTAAAGRGKLDVCDFLLEQGAVVQQANRRGVSPLFCAVRQGHWQIADLLLQHGADVNISDKQGRTLLMVAACEGHLSTAEFLLSKGASLTSMDKEGLTPLSWACLKGHKNVVQFLVHYLVERGAVIEHVDYSGMRPLDRAIGCRNTSVVVTLLKKGAKLGNAAWAMATSKPDILIILLQKLMEEGNLLYKKGKMKEAAQRYQYALRKFPREGFGDDLKSFKELRVSLYLNLSRCRRKTNDFGMAEEFATKALELKPKSYEAYYARARAKRSSRQFAAALADLHEAAKLCPNNREIRRLLARVEDECNQLQRAQQKQQGAPNLTPPGHESDHEEEEEGPAESQGTPELKDIDEEEPSQHDKRQDHWPPNIYSLNRTLPDSLSLSQQNARPGSPPGKQAQRYLPPMAQQGLVIQPSKQAQIVKTNQHMNSLQSGGRSGGSKTQSHYAPSSPLPSRHISSVLTAGPGIDISPLPPGSSDVGPTFEELLSAAQARDAESQSYHAAQAYSSSTGKASADRLSAHSASSVDTLGAGGPGGPGMGLDTRKEQQSGSQAGSMKVSSSTSSLASSSSLSDSGKLAGPDVRAKTAADKAKPGQGGTSEYKPRPFMGIMDKTVRFQQQQLLMQHQHQGHPPPTGRSWQGHPSDGPLGHPMSVAVGAQAVNCELPYAKSGSAYHEQLKAPSQGAAGSLHNGTHAKEFAEKFCQAATCYKESKPAMAMPLSYADSKPKQSSLARDNPAIHVASMKPKRSFIESNV</sequence>
<evidence type="ECO:0000259" key="11">
    <source>
        <dbReference type="Pfam" id="PF25520"/>
    </source>
</evidence>
<evidence type="ECO:0000256" key="10">
    <source>
        <dbReference type="SAM" id="MobiDB-lite"/>
    </source>
</evidence>
<feature type="repeat" description="ANK" evidence="8">
    <location>
        <begin position="839"/>
        <end position="875"/>
    </location>
</feature>
<feature type="compositionally biased region" description="Basic and acidic residues" evidence="10">
    <location>
        <begin position="1324"/>
        <end position="1334"/>
    </location>
</feature>
<dbReference type="EMBL" id="JAFBMS010000009">
    <property type="protein sequence ID" value="KAG9349232.1"/>
    <property type="molecule type" value="Genomic_DNA"/>
</dbReference>
<feature type="region of interest" description="Disordered" evidence="10">
    <location>
        <begin position="1365"/>
        <end position="1393"/>
    </location>
</feature>
<evidence type="ECO:0000256" key="6">
    <source>
        <dbReference type="ARBA" id="ARBA00034110"/>
    </source>
</evidence>
<dbReference type="SUPFAM" id="SSF48452">
    <property type="entry name" value="TPR-like"/>
    <property type="match status" value="1"/>
</dbReference>
<dbReference type="PROSITE" id="PS50297">
    <property type="entry name" value="ANK_REP_REGION"/>
    <property type="match status" value="5"/>
</dbReference>
<evidence type="ECO:0000313" key="13">
    <source>
        <dbReference type="EMBL" id="KAG9349232.1"/>
    </source>
</evidence>
<protein>
    <recommendedName>
        <fullName evidence="15">Protein TANC1</fullName>
    </recommendedName>
</protein>
<dbReference type="SMART" id="SM00248">
    <property type="entry name" value="ANK"/>
    <property type="match status" value="7"/>
</dbReference>
<feature type="repeat" description="ANK" evidence="8">
    <location>
        <begin position="691"/>
        <end position="718"/>
    </location>
</feature>
<dbReference type="PROSITE" id="PS50005">
    <property type="entry name" value="TPR"/>
    <property type="match status" value="2"/>
</dbReference>
<feature type="region of interest" description="Disordered" evidence="10">
    <location>
        <begin position="1053"/>
        <end position="1118"/>
    </location>
</feature>
<feature type="repeat" description="TPR" evidence="9">
    <location>
        <begin position="922"/>
        <end position="955"/>
    </location>
</feature>
<evidence type="ECO:0008006" key="15">
    <source>
        <dbReference type="Google" id="ProtNLM"/>
    </source>
</evidence>
<feature type="repeat" description="ANK" evidence="8">
    <location>
        <begin position="806"/>
        <end position="838"/>
    </location>
</feature>
<keyword evidence="14" id="KW-1185">Reference proteome</keyword>
<dbReference type="OrthoDB" id="5958958at2759"/>
<dbReference type="Proteomes" id="UP000824540">
    <property type="component" value="Unassembled WGS sequence"/>
</dbReference>
<feature type="compositionally biased region" description="Low complexity" evidence="10">
    <location>
        <begin position="165"/>
        <end position="176"/>
    </location>
</feature>
<dbReference type="InterPro" id="IPR019734">
    <property type="entry name" value="TPR_rpt"/>
</dbReference>
<feature type="domain" description="TANC1/2-like AAA+ ATPase lid" evidence="11">
    <location>
        <begin position="372"/>
        <end position="466"/>
    </location>
</feature>
<gene>
    <name evidence="13" type="ORF">JZ751_027675</name>
</gene>
<dbReference type="InterPro" id="IPR058056">
    <property type="entry name" value="WH_TANC1/2"/>
</dbReference>
<dbReference type="GO" id="GO:0098794">
    <property type="term" value="C:postsynapse"/>
    <property type="evidence" value="ECO:0007669"/>
    <property type="project" value="UniProtKB-SubCell"/>
</dbReference>
<feature type="repeat" description="ANK" evidence="8">
    <location>
        <begin position="740"/>
        <end position="772"/>
    </location>
</feature>
<evidence type="ECO:0000256" key="2">
    <source>
        <dbReference type="ARBA" id="ARBA00022737"/>
    </source>
</evidence>
<feature type="compositionally biased region" description="Polar residues" evidence="10">
    <location>
        <begin position="1157"/>
        <end position="1189"/>
    </location>
</feature>
<comment type="subcellular location">
    <subcellularLocation>
        <location evidence="6">Postsynapse</location>
    </subcellularLocation>
</comment>
<dbReference type="Pfam" id="PF25520">
    <property type="entry name" value="AAA_lid_TANC1"/>
    <property type="match status" value="1"/>
</dbReference>
<keyword evidence="1" id="KW-0597">Phosphoprotein</keyword>
<evidence type="ECO:0000256" key="8">
    <source>
        <dbReference type="PROSITE-ProRule" id="PRU00023"/>
    </source>
</evidence>
<name>A0A8T2PHY9_9TELE</name>
<keyword evidence="5 8" id="KW-0040">ANK repeat</keyword>
<feature type="compositionally biased region" description="Basic and acidic residues" evidence="10">
    <location>
        <begin position="1099"/>
        <end position="1108"/>
    </location>
</feature>
<feature type="compositionally biased region" description="Polar residues" evidence="10">
    <location>
        <begin position="1290"/>
        <end position="1300"/>
    </location>
</feature>
<dbReference type="InterPro" id="IPR002110">
    <property type="entry name" value="Ankyrin_rpt"/>
</dbReference>
<feature type="compositionally biased region" description="Low complexity" evidence="10">
    <location>
        <begin position="1301"/>
        <end position="1316"/>
    </location>
</feature>
<dbReference type="Pfam" id="PF13637">
    <property type="entry name" value="Ank_4"/>
    <property type="match status" value="1"/>
</dbReference>
<feature type="repeat" description="ANK" evidence="8">
    <location>
        <begin position="773"/>
        <end position="805"/>
    </location>
</feature>
<feature type="region of interest" description="Disordered" evidence="10">
    <location>
        <begin position="163"/>
        <end position="214"/>
    </location>
</feature>
<dbReference type="PANTHER" id="PTHR24166">
    <property type="entry name" value="ROLLING PEBBLES, ISOFORM B"/>
    <property type="match status" value="1"/>
</dbReference>
<comment type="similarity">
    <text evidence="7">Belongs to the TANC family.</text>
</comment>
<evidence type="ECO:0000256" key="1">
    <source>
        <dbReference type="ARBA" id="ARBA00022553"/>
    </source>
</evidence>
<evidence type="ECO:0000256" key="7">
    <source>
        <dbReference type="ARBA" id="ARBA00038259"/>
    </source>
</evidence>
<organism evidence="13 14">
    <name type="scientific">Albula glossodonta</name>
    <name type="common">roundjaw bonefish</name>
    <dbReference type="NCBI Taxonomy" id="121402"/>
    <lineage>
        <taxon>Eukaryota</taxon>
        <taxon>Metazoa</taxon>
        <taxon>Chordata</taxon>
        <taxon>Craniata</taxon>
        <taxon>Vertebrata</taxon>
        <taxon>Euteleostomi</taxon>
        <taxon>Actinopterygii</taxon>
        <taxon>Neopterygii</taxon>
        <taxon>Teleostei</taxon>
        <taxon>Albuliformes</taxon>
        <taxon>Albulidae</taxon>
        <taxon>Albula</taxon>
    </lineage>
</organism>
<evidence type="ECO:0000313" key="14">
    <source>
        <dbReference type="Proteomes" id="UP000824540"/>
    </source>
</evidence>
<keyword evidence="4" id="KW-0770">Synapse</keyword>
<dbReference type="PRINTS" id="PR01415">
    <property type="entry name" value="ANKYRIN"/>
</dbReference>
<dbReference type="Gene3D" id="1.25.40.10">
    <property type="entry name" value="Tetratricopeptide repeat domain"/>
    <property type="match status" value="1"/>
</dbReference>
<feature type="repeat" description="TPR" evidence="9">
    <location>
        <begin position="969"/>
        <end position="1002"/>
    </location>
</feature>
<dbReference type="InterPro" id="IPR058018">
    <property type="entry name" value="AAA_lid_TANC1/2"/>
</dbReference>
<dbReference type="InterPro" id="IPR050889">
    <property type="entry name" value="Dendritic_Spine_Reg/Scaffold"/>
</dbReference>
<reference evidence="13" key="1">
    <citation type="thesis" date="2021" institute="BYU ScholarsArchive" country="Provo, UT, USA">
        <title>Applications of and Algorithms for Genome Assembly and Genomic Analyses with an Emphasis on Marine Teleosts.</title>
        <authorList>
            <person name="Pickett B.D."/>
        </authorList>
    </citation>
    <scope>NUCLEOTIDE SEQUENCE</scope>
    <source>
        <strain evidence="13">HI-2016</strain>
    </source>
</reference>
<dbReference type="InterPro" id="IPR011990">
    <property type="entry name" value="TPR-like_helical_dom_sf"/>
</dbReference>
<evidence type="ECO:0000256" key="9">
    <source>
        <dbReference type="PROSITE-ProRule" id="PRU00339"/>
    </source>
</evidence>
<dbReference type="SUPFAM" id="SSF48403">
    <property type="entry name" value="Ankyrin repeat"/>
    <property type="match status" value="1"/>
</dbReference>
<feature type="domain" description="TANC1/2-like winged helix" evidence="12">
    <location>
        <begin position="468"/>
        <end position="620"/>
    </location>
</feature>
<dbReference type="PANTHER" id="PTHR24166:SF23">
    <property type="entry name" value="PROTEIN TANC1"/>
    <property type="match status" value="1"/>
</dbReference>
<keyword evidence="3 9" id="KW-0802">TPR repeat</keyword>
<feature type="compositionally biased region" description="Gly residues" evidence="10">
    <location>
        <begin position="1272"/>
        <end position="1281"/>
    </location>
</feature>
<feature type="region of interest" description="Disordered" evidence="10">
    <location>
        <begin position="1153"/>
        <end position="1348"/>
    </location>
</feature>
<evidence type="ECO:0000259" key="12">
    <source>
        <dbReference type="Pfam" id="PF25521"/>
    </source>
</evidence>
<dbReference type="Pfam" id="PF12796">
    <property type="entry name" value="Ank_2"/>
    <property type="match status" value="2"/>
</dbReference>
<feature type="compositionally biased region" description="Low complexity" evidence="10">
    <location>
        <begin position="1239"/>
        <end position="1251"/>
    </location>
</feature>
<evidence type="ECO:0000256" key="5">
    <source>
        <dbReference type="ARBA" id="ARBA00023043"/>
    </source>
</evidence>
<keyword evidence="2" id="KW-0677">Repeat</keyword>
<proteinExistence type="inferred from homology"/>
<dbReference type="Gene3D" id="1.25.40.20">
    <property type="entry name" value="Ankyrin repeat-containing domain"/>
    <property type="match status" value="3"/>
</dbReference>
<dbReference type="InterPro" id="IPR036770">
    <property type="entry name" value="Ankyrin_rpt-contain_sf"/>
</dbReference>
<comment type="caution">
    <text evidence="13">The sequence shown here is derived from an EMBL/GenBank/DDBJ whole genome shotgun (WGS) entry which is preliminary data.</text>
</comment>
<feature type="compositionally biased region" description="Polar residues" evidence="10">
    <location>
        <begin position="196"/>
        <end position="206"/>
    </location>
</feature>
<evidence type="ECO:0000256" key="4">
    <source>
        <dbReference type="ARBA" id="ARBA00023018"/>
    </source>
</evidence>
<dbReference type="Pfam" id="PF25521">
    <property type="entry name" value="WHD_TANC1"/>
    <property type="match status" value="1"/>
</dbReference>
<dbReference type="SMART" id="SM00028">
    <property type="entry name" value="TPR"/>
    <property type="match status" value="3"/>
</dbReference>
<accession>A0A8T2PHY9</accession>
<evidence type="ECO:0000256" key="3">
    <source>
        <dbReference type="ARBA" id="ARBA00022803"/>
    </source>
</evidence>
<dbReference type="PROSITE" id="PS50088">
    <property type="entry name" value="ANK_REPEAT"/>
    <property type="match status" value="5"/>
</dbReference>